<dbReference type="EMBL" id="BOPO01000090">
    <property type="protein sequence ID" value="GIL29321.1"/>
    <property type="molecule type" value="Genomic_DNA"/>
</dbReference>
<dbReference type="PROSITE" id="PS50966">
    <property type="entry name" value="ZF_SWIM"/>
    <property type="match status" value="1"/>
</dbReference>
<proteinExistence type="predicted"/>
<keyword evidence="1" id="KW-0862">Zinc</keyword>
<evidence type="ECO:0000256" key="1">
    <source>
        <dbReference type="PROSITE-ProRule" id="PRU00325"/>
    </source>
</evidence>
<dbReference type="Proteomes" id="UP000614996">
    <property type="component" value="Unassembled WGS sequence"/>
</dbReference>
<reference evidence="5" key="1">
    <citation type="journal article" date="2021" name="Int. J. Syst. Evol. Microbiol.">
        <title>Actinocatenispora comari sp. nov., an endophytic actinomycete isolated from aerial parts of Comarum salesowianum.</title>
        <authorList>
            <person name="Oyunbileg N."/>
            <person name="Iizaka Y."/>
            <person name="Hamada M."/>
            <person name="Davaapurev B.O."/>
            <person name="Fukumoto A."/>
            <person name="Tsetseg B."/>
            <person name="Kato F."/>
            <person name="Tamura T."/>
            <person name="Batkhuu J."/>
            <person name="Anzai Y."/>
        </authorList>
    </citation>
    <scope>NUCLEOTIDE SEQUENCE [LARGE SCALE GENOMIC DNA]</scope>
    <source>
        <strain evidence="5">NUM-2625</strain>
    </source>
</reference>
<organism evidence="4 5">
    <name type="scientific">Actinocatenispora comari</name>
    <dbReference type="NCBI Taxonomy" id="2807577"/>
    <lineage>
        <taxon>Bacteria</taxon>
        <taxon>Bacillati</taxon>
        <taxon>Actinomycetota</taxon>
        <taxon>Actinomycetes</taxon>
        <taxon>Micromonosporales</taxon>
        <taxon>Micromonosporaceae</taxon>
        <taxon>Actinocatenispora</taxon>
    </lineage>
</organism>
<dbReference type="PANTHER" id="PTHR38133:SF1">
    <property type="entry name" value="SLR1429 PROTEIN"/>
    <property type="match status" value="1"/>
</dbReference>
<dbReference type="GO" id="GO:0008270">
    <property type="term" value="F:zinc ion binding"/>
    <property type="evidence" value="ECO:0007669"/>
    <property type="project" value="UniProtKB-KW"/>
</dbReference>
<dbReference type="InterPro" id="IPR007527">
    <property type="entry name" value="Znf_SWIM"/>
</dbReference>
<evidence type="ECO:0000313" key="5">
    <source>
        <dbReference type="Proteomes" id="UP000614996"/>
    </source>
</evidence>
<keyword evidence="1" id="KW-0479">Metal-binding</keyword>
<feature type="domain" description="SWIM-type" evidence="3">
    <location>
        <begin position="137"/>
        <end position="172"/>
    </location>
</feature>
<dbReference type="PANTHER" id="PTHR38133">
    <property type="entry name" value="SLR1429 PROTEIN"/>
    <property type="match status" value="1"/>
</dbReference>
<comment type="caution">
    <text evidence="4">The sequence shown here is derived from an EMBL/GenBank/DDBJ whole genome shotgun (WGS) entry which is preliminary data.</text>
</comment>
<sequence length="272" mass="28252">MTDRAHRTGGAGPAPDEEIAIGDVPPAARRRFGATWWSRAWLDALQQQALIDPNRLPRGRTYARSGAVRDAVVAAGTASARVRGSRPTPYQVEVRVATFDDAGWGRVLDAIGGQLAHTAALLDGELPPSIVDDVAAAGLPLLPGPRELTVSCNCPDRAVPCKHAAALCYVLADLLDTDPFALLLLRGRPRTAVLDALRDRRGGTAPAPAPSMVDTVAAAEAYARLPAPLPTPLPPPAGPGTPVSLPATDGVDLGALTALAARAARRAHDLLS</sequence>
<protein>
    <recommendedName>
        <fullName evidence="3">SWIM-type domain-containing protein</fullName>
    </recommendedName>
</protein>
<keyword evidence="1" id="KW-0863">Zinc-finger</keyword>
<evidence type="ECO:0000259" key="3">
    <source>
        <dbReference type="PROSITE" id="PS50966"/>
    </source>
</evidence>
<feature type="region of interest" description="Disordered" evidence="2">
    <location>
        <begin position="1"/>
        <end position="20"/>
    </location>
</feature>
<gene>
    <name evidence="4" type="ORF">NUM_45750</name>
</gene>
<accession>A0A8J4AD34</accession>
<dbReference type="RefSeq" id="WP_207127005.1">
    <property type="nucleotide sequence ID" value="NZ_BOPO01000090.1"/>
</dbReference>
<dbReference type="AlphaFoldDB" id="A0A8J4AD34"/>
<dbReference type="Pfam" id="PF04434">
    <property type="entry name" value="SWIM"/>
    <property type="match status" value="1"/>
</dbReference>
<evidence type="ECO:0000256" key="2">
    <source>
        <dbReference type="SAM" id="MobiDB-lite"/>
    </source>
</evidence>
<keyword evidence="5" id="KW-1185">Reference proteome</keyword>
<evidence type="ECO:0000313" key="4">
    <source>
        <dbReference type="EMBL" id="GIL29321.1"/>
    </source>
</evidence>
<name>A0A8J4AD34_9ACTN</name>